<gene>
    <name evidence="2" type="ORF">UFOPK2761_00309</name>
</gene>
<keyword evidence="1" id="KW-0812">Transmembrane</keyword>
<feature type="transmembrane region" description="Helical" evidence="1">
    <location>
        <begin position="31"/>
        <end position="51"/>
    </location>
</feature>
<dbReference type="Pfam" id="PF12822">
    <property type="entry name" value="ECF_trnsprt"/>
    <property type="match status" value="1"/>
</dbReference>
<dbReference type="GO" id="GO:0022857">
    <property type="term" value="F:transmembrane transporter activity"/>
    <property type="evidence" value="ECO:0007669"/>
    <property type="project" value="InterPro"/>
</dbReference>
<dbReference type="Gene3D" id="1.10.1760.20">
    <property type="match status" value="1"/>
</dbReference>
<accession>A0A6J6S119</accession>
<keyword evidence="1" id="KW-1133">Transmembrane helix</keyword>
<organism evidence="2">
    <name type="scientific">freshwater metagenome</name>
    <dbReference type="NCBI Taxonomy" id="449393"/>
    <lineage>
        <taxon>unclassified sequences</taxon>
        <taxon>metagenomes</taxon>
        <taxon>ecological metagenomes</taxon>
    </lineage>
</organism>
<evidence type="ECO:0000256" key="1">
    <source>
        <dbReference type="SAM" id="Phobius"/>
    </source>
</evidence>
<dbReference type="AlphaFoldDB" id="A0A6J6S119"/>
<feature type="transmembrane region" description="Helical" evidence="1">
    <location>
        <begin position="115"/>
        <end position="141"/>
    </location>
</feature>
<feature type="transmembrane region" description="Helical" evidence="1">
    <location>
        <begin position="183"/>
        <end position="207"/>
    </location>
</feature>
<dbReference type="InterPro" id="IPR017196">
    <property type="entry name" value="ECF_substrate-spec_UCP037395"/>
</dbReference>
<keyword evidence="1" id="KW-0472">Membrane</keyword>
<dbReference type="InterPro" id="IPR024529">
    <property type="entry name" value="ECF_trnsprt_substrate-spec"/>
</dbReference>
<sequence>MSAPAPASASGTSSTPHERLVDAVPLSRRSVAVLSLASLAGLMMLVWPLLLQVPDGARVDPPFLFLALLPVVVAVVLAEVTEGGLDARVLALLGVLSAVNAVTRAISPGISGVELVFFLLIIGGRVMGPGFGFALGCTSLFASALVTAGVGPWLPYQMLTAAWVGMGAGLLPRRVRGRAEIALLVAYAVVAAYLFGALMNLSGWPFLLGVAVPGYESDLSYVPGAPILENLQRFGIYTLLTSTGGWDTMRAITNAVAIVVLGPAVLAVLRRANRRATVTGTVTSG</sequence>
<dbReference type="PIRSF" id="PIRSF037395">
    <property type="entry name" value="UCP037395_ABCper"/>
    <property type="match status" value="1"/>
</dbReference>
<evidence type="ECO:0000313" key="2">
    <source>
        <dbReference type="EMBL" id="CAB4728227.1"/>
    </source>
</evidence>
<proteinExistence type="predicted"/>
<reference evidence="2" key="1">
    <citation type="submission" date="2020-05" db="EMBL/GenBank/DDBJ databases">
        <authorList>
            <person name="Chiriac C."/>
            <person name="Salcher M."/>
            <person name="Ghai R."/>
            <person name="Kavagutti S V."/>
        </authorList>
    </citation>
    <scope>NUCLEOTIDE SEQUENCE</scope>
</reference>
<protein>
    <submittedName>
        <fullName evidence="2">Unannotated protein</fullName>
    </submittedName>
</protein>
<feature type="transmembrane region" description="Helical" evidence="1">
    <location>
        <begin position="63"/>
        <end position="81"/>
    </location>
</feature>
<name>A0A6J6S119_9ZZZZ</name>
<feature type="transmembrane region" description="Helical" evidence="1">
    <location>
        <begin position="251"/>
        <end position="269"/>
    </location>
</feature>
<dbReference type="EMBL" id="CAEZYQ010000002">
    <property type="protein sequence ID" value="CAB4728227.1"/>
    <property type="molecule type" value="Genomic_DNA"/>
</dbReference>